<dbReference type="Pfam" id="PF00120">
    <property type="entry name" value="Gln-synt_C"/>
    <property type="match status" value="1"/>
</dbReference>
<keyword evidence="4 9" id="KW-0547">Nucleotide-binding</keyword>
<dbReference type="SMART" id="SM01230">
    <property type="entry name" value="Gln-synt_C"/>
    <property type="match status" value="1"/>
</dbReference>
<organism evidence="12">
    <name type="scientific">Oryza nivara</name>
    <name type="common">Indian wild rice</name>
    <name type="synonym">Oryza sativa f. spontanea</name>
    <dbReference type="NCBI Taxonomy" id="4536"/>
    <lineage>
        <taxon>Eukaryota</taxon>
        <taxon>Viridiplantae</taxon>
        <taxon>Streptophyta</taxon>
        <taxon>Embryophyta</taxon>
        <taxon>Tracheophyta</taxon>
        <taxon>Spermatophyta</taxon>
        <taxon>Magnoliopsida</taxon>
        <taxon>Liliopsida</taxon>
        <taxon>Poales</taxon>
        <taxon>Poaceae</taxon>
        <taxon>BOP clade</taxon>
        <taxon>Oryzoideae</taxon>
        <taxon>Oryzeae</taxon>
        <taxon>Oryzinae</taxon>
        <taxon>Oryza</taxon>
    </lineage>
</organism>
<evidence type="ECO:0000313" key="13">
    <source>
        <dbReference type="Proteomes" id="UP000006591"/>
    </source>
</evidence>
<dbReference type="InterPro" id="IPR014746">
    <property type="entry name" value="Gln_synth/guanido_kin_cat_dom"/>
</dbReference>
<dbReference type="PROSITE" id="PS00180">
    <property type="entry name" value="GLNA_1"/>
    <property type="match status" value="1"/>
</dbReference>
<dbReference type="FunFam" id="3.30.590.10:FF:000004">
    <property type="entry name" value="Glutamine synthetase"/>
    <property type="match status" value="1"/>
</dbReference>
<evidence type="ECO:0000259" key="10">
    <source>
        <dbReference type="PROSITE" id="PS51986"/>
    </source>
</evidence>
<evidence type="ECO:0000256" key="7">
    <source>
        <dbReference type="PROSITE-ProRule" id="PRU01330"/>
    </source>
</evidence>
<sequence>MITSVSCHTRAMANLTDLVNLNLSDCSDKIIAEYIWVGGSGIDLRSKARTVKGPITDVSQLPKWNYDGSSTGQAPGEDSEVILYPQAIFKDPFRRGDNILRHSAAKIFSHPDVVAEVPWYGIEQEYTLLQKDVNWPLGWPGPYYCAAGAEKAFGRDIVDAHYKACIYAGINISGINGEVMPGQWEFQVGPSVGIAAADQVWVARYILERVTEVAGVVLSLDPKPIPGDWNGAGAHTNFSTKSMREPGGYEVIKKAIDKLALRHKEHIAAYGEGNERRLTGRHETADINTFKWGVANRGASIRVGRDTEKEGKGYFEDRRPASNMDPYVVTGMIAETTLLWKQN</sequence>
<dbReference type="AlphaFoldDB" id="A0A0E0HJY7"/>
<dbReference type="InterPro" id="IPR027303">
    <property type="entry name" value="Gln_synth_gly_rich_site"/>
</dbReference>
<dbReference type="PROSITE" id="PS00181">
    <property type="entry name" value="GLNA_ATP"/>
    <property type="match status" value="1"/>
</dbReference>
<reference evidence="12" key="1">
    <citation type="submission" date="2015-04" db="UniProtKB">
        <authorList>
            <consortium name="EnsemblPlants"/>
        </authorList>
    </citation>
    <scope>IDENTIFICATION</scope>
    <source>
        <strain evidence="12">SL10</strain>
    </source>
</reference>
<dbReference type="Proteomes" id="UP000006591">
    <property type="component" value="Chromosome 6"/>
</dbReference>
<dbReference type="SUPFAM" id="SSF54368">
    <property type="entry name" value="Glutamine synthetase, N-terminal domain"/>
    <property type="match status" value="1"/>
</dbReference>
<dbReference type="SUPFAM" id="SSF55931">
    <property type="entry name" value="Glutamine synthetase/guanido kinase"/>
    <property type="match status" value="1"/>
</dbReference>
<dbReference type="InterPro" id="IPR008146">
    <property type="entry name" value="Gln_synth_cat_dom"/>
</dbReference>
<dbReference type="Gene3D" id="3.30.590.10">
    <property type="entry name" value="Glutamine synthetase/guanido kinase, catalytic domain"/>
    <property type="match status" value="1"/>
</dbReference>
<dbReference type="STRING" id="4536.A0A0E0HJY7"/>
<dbReference type="InterPro" id="IPR027302">
    <property type="entry name" value="Gln_synth_N_conserv_site"/>
</dbReference>
<evidence type="ECO:0000256" key="3">
    <source>
        <dbReference type="ARBA" id="ARBA00022598"/>
    </source>
</evidence>
<evidence type="ECO:0000313" key="12">
    <source>
        <dbReference type="EnsemblPlants" id="ONIVA06G01100.1"/>
    </source>
</evidence>
<keyword evidence="5 9" id="KW-0067">ATP-binding</keyword>
<dbReference type="GO" id="GO:0006542">
    <property type="term" value="P:glutamine biosynthetic process"/>
    <property type="evidence" value="ECO:0007669"/>
    <property type="project" value="InterPro"/>
</dbReference>
<dbReference type="PROSITE" id="PS51986">
    <property type="entry name" value="GS_BETA_GRASP"/>
    <property type="match status" value="1"/>
</dbReference>
<dbReference type="EC" id="6.3.1.2" evidence="2 9"/>
<dbReference type="InterPro" id="IPR050292">
    <property type="entry name" value="Glutamine_Synthetase"/>
</dbReference>
<dbReference type="InterPro" id="IPR036651">
    <property type="entry name" value="Gln_synt_N_sf"/>
</dbReference>
<comment type="similarity">
    <text evidence="1 7 8">Belongs to the glutamine synthetase family.</text>
</comment>
<name>A0A0E0HJY7_ORYNI</name>
<accession>A0A0E0HJY7</accession>
<dbReference type="OMA" id="TKDYADH"/>
<dbReference type="PROSITE" id="PS51987">
    <property type="entry name" value="GS_CATALYTIC"/>
    <property type="match status" value="1"/>
</dbReference>
<dbReference type="GO" id="GO:0005737">
    <property type="term" value="C:cytoplasm"/>
    <property type="evidence" value="ECO:0007669"/>
    <property type="project" value="TreeGrafter"/>
</dbReference>
<comment type="catalytic activity">
    <reaction evidence="6">
        <text>L-glutamate + NH4(+) + ATP = L-glutamine + ADP + phosphate + H(+)</text>
        <dbReference type="Rhea" id="RHEA:16169"/>
        <dbReference type="ChEBI" id="CHEBI:15378"/>
        <dbReference type="ChEBI" id="CHEBI:28938"/>
        <dbReference type="ChEBI" id="CHEBI:29985"/>
        <dbReference type="ChEBI" id="CHEBI:30616"/>
        <dbReference type="ChEBI" id="CHEBI:43474"/>
        <dbReference type="ChEBI" id="CHEBI:58359"/>
        <dbReference type="ChEBI" id="CHEBI:456216"/>
        <dbReference type="EC" id="6.3.1.2"/>
    </reaction>
    <physiologicalReaction direction="left-to-right" evidence="6">
        <dbReference type="Rhea" id="RHEA:16170"/>
    </physiologicalReaction>
</comment>
<feature type="domain" description="GS catalytic" evidence="11">
    <location>
        <begin position="100"/>
        <end position="343"/>
    </location>
</feature>
<dbReference type="EnsemblPlants" id="ONIVA06G01100.1">
    <property type="protein sequence ID" value="ONIVA06G01100.1"/>
    <property type="gene ID" value="ONIVA06G01100"/>
</dbReference>
<evidence type="ECO:0000256" key="8">
    <source>
        <dbReference type="RuleBase" id="RU000384"/>
    </source>
</evidence>
<feature type="domain" description="GS beta-grasp" evidence="10">
    <location>
        <begin position="30"/>
        <end position="122"/>
    </location>
</feature>
<dbReference type="Gramene" id="ONIVA06G01100.1">
    <property type="protein sequence ID" value="ONIVA06G01100.1"/>
    <property type="gene ID" value="ONIVA06G01100"/>
</dbReference>
<keyword evidence="3 9" id="KW-0436">Ligase</keyword>
<dbReference type="GO" id="GO:0005524">
    <property type="term" value="F:ATP binding"/>
    <property type="evidence" value="ECO:0007669"/>
    <property type="project" value="UniProtKB-KW"/>
</dbReference>
<dbReference type="GO" id="GO:0004356">
    <property type="term" value="F:glutamine synthetase activity"/>
    <property type="evidence" value="ECO:0007669"/>
    <property type="project" value="UniProtKB-EC"/>
</dbReference>
<keyword evidence="13" id="KW-1185">Reference proteome</keyword>
<dbReference type="PANTHER" id="PTHR20852">
    <property type="entry name" value="GLUTAMINE SYNTHETASE"/>
    <property type="match status" value="1"/>
</dbReference>
<evidence type="ECO:0000259" key="11">
    <source>
        <dbReference type="PROSITE" id="PS51987"/>
    </source>
</evidence>
<protein>
    <recommendedName>
        <fullName evidence="2 9">Glutamine synthetase</fullName>
        <ecNumber evidence="2 9">6.3.1.2</ecNumber>
    </recommendedName>
</protein>
<evidence type="ECO:0000256" key="2">
    <source>
        <dbReference type="ARBA" id="ARBA00012937"/>
    </source>
</evidence>
<evidence type="ECO:0000256" key="6">
    <source>
        <dbReference type="ARBA" id="ARBA00050636"/>
    </source>
</evidence>
<dbReference type="Gene3D" id="3.10.20.70">
    <property type="entry name" value="Glutamine synthetase, N-terminal domain"/>
    <property type="match status" value="1"/>
</dbReference>
<evidence type="ECO:0000256" key="4">
    <source>
        <dbReference type="ARBA" id="ARBA00022741"/>
    </source>
</evidence>
<dbReference type="InterPro" id="IPR008147">
    <property type="entry name" value="Gln_synt_N"/>
</dbReference>
<evidence type="ECO:0000256" key="9">
    <source>
        <dbReference type="RuleBase" id="RU004356"/>
    </source>
</evidence>
<evidence type="ECO:0000256" key="5">
    <source>
        <dbReference type="ARBA" id="ARBA00022840"/>
    </source>
</evidence>
<dbReference type="PANTHER" id="PTHR20852:SF109">
    <property type="entry name" value="GLUTAMINE SYNTHETASE CYTOSOLIC ISOZYME 1-2"/>
    <property type="match status" value="1"/>
</dbReference>
<proteinExistence type="inferred from homology"/>
<dbReference type="eggNOG" id="KOG0683">
    <property type="taxonomic scope" value="Eukaryota"/>
</dbReference>
<evidence type="ECO:0000256" key="1">
    <source>
        <dbReference type="ARBA" id="ARBA00009897"/>
    </source>
</evidence>
<reference evidence="12" key="2">
    <citation type="submission" date="2018-04" db="EMBL/GenBank/DDBJ databases">
        <title>OnivRS2 (Oryza nivara Reference Sequence Version 2).</title>
        <authorList>
            <person name="Zhang J."/>
            <person name="Kudrna D."/>
            <person name="Lee S."/>
            <person name="Talag J."/>
            <person name="Rajasekar S."/>
            <person name="Welchert J."/>
            <person name="Hsing Y.-I."/>
            <person name="Wing R.A."/>
        </authorList>
    </citation>
    <scope>NUCLEOTIDE SEQUENCE [LARGE SCALE GENOMIC DNA]</scope>
    <source>
        <strain evidence="12">SL10</strain>
    </source>
</reference>